<dbReference type="Gene3D" id="3.40.50.300">
    <property type="entry name" value="P-loop containing nucleotide triphosphate hydrolases"/>
    <property type="match status" value="1"/>
</dbReference>
<protein>
    <submittedName>
        <fullName evidence="8">DNA-binding transcriptional activator of the SARP family</fullName>
    </submittedName>
</protein>
<reference evidence="9" key="1">
    <citation type="submission" date="2016-10" db="EMBL/GenBank/DDBJ databases">
        <authorList>
            <person name="Varghese N."/>
            <person name="Submissions S."/>
        </authorList>
    </citation>
    <scope>NUCLEOTIDE SEQUENCE [LARGE SCALE GENOMIC DNA]</scope>
    <source>
        <strain evidence="9">IBRC-M 10655</strain>
    </source>
</reference>
<accession>A0A1H0VBI8</accession>
<feature type="repeat" description="TPR" evidence="5">
    <location>
        <begin position="839"/>
        <end position="872"/>
    </location>
</feature>
<proteinExistence type="inferred from homology"/>
<dbReference type="PRINTS" id="PR00364">
    <property type="entry name" value="DISEASERSIST"/>
</dbReference>
<dbReference type="SMART" id="SM00862">
    <property type="entry name" value="Trans_reg_C"/>
    <property type="match status" value="1"/>
</dbReference>
<dbReference type="InterPro" id="IPR019734">
    <property type="entry name" value="TPR_rpt"/>
</dbReference>
<evidence type="ECO:0000256" key="1">
    <source>
        <dbReference type="ARBA" id="ARBA00005820"/>
    </source>
</evidence>
<evidence type="ECO:0000256" key="6">
    <source>
        <dbReference type="PROSITE-ProRule" id="PRU01091"/>
    </source>
</evidence>
<dbReference type="Pfam" id="PF00486">
    <property type="entry name" value="Trans_reg_C"/>
    <property type="match status" value="1"/>
</dbReference>
<evidence type="ECO:0000256" key="3">
    <source>
        <dbReference type="ARBA" id="ARBA00023125"/>
    </source>
</evidence>
<dbReference type="SMART" id="SM00382">
    <property type="entry name" value="AAA"/>
    <property type="match status" value="1"/>
</dbReference>
<evidence type="ECO:0000313" key="9">
    <source>
        <dbReference type="Proteomes" id="UP000199651"/>
    </source>
</evidence>
<dbReference type="Gene3D" id="1.10.10.10">
    <property type="entry name" value="Winged helix-like DNA-binding domain superfamily/Winged helix DNA-binding domain"/>
    <property type="match status" value="1"/>
</dbReference>
<dbReference type="SUPFAM" id="SSF52540">
    <property type="entry name" value="P-loop containing nucleoside triphosphate hydrolases"/>
    <property type="match status" value="1"/>
</dbReference>
<evidence type="ECO:0000256" key="2">
    <source>
        <dbReference type="ARBA" id="ARBA00023015"/>
    </source>
</evidence>
<dbReference type="InterPro" id="IPR003593">
    <property type="entry name" value="AAA+_ATPase"/>
</dbReference>
<evidence type="ECO:0000259" key="7">
    <source>
        <dbReference type="PROSITE" id="PS51755"/>
    </source>
</evidence>
<dbReference type="SMART" id="SM00028">
    <property type="entry name" value="TPR"/>
    <property type="match status" value="7"/>
</dbReference>
<keyword evidence="3 6" id="KW-0238">DNA-binding</keyword>
<evidence type="ECO:0000256" key="4">
    <source>
        <dbReference type="ARBA" id="ARBA00023163"/>
    </source>
</evidence>
<dbReference type="EMBL" id="FNJB01000013">
    <property type="protein sequence ID" value="SDP75605.1"/>
    <property type="molecule type" value="Genomic_DNA"/>
</dbReference>
<dbReference type="Proteomes" id="UP000199651">
    <property type="component" value="Unassembled WGS sequence"/>
</dbReference>
<dbReference type="RefSeq" id="WP_091382782.1">
    <property type="nucleotide sequence ID" value="NZ_FNDV01000001.1"/>
</dbReference>
<keyword evidence="9" id="KW-1185">Reference proteome</keyword>
<dbReference type="STRING" id="504798.SAMN05421871_101904"/>
<dbReference type="Gene3D" id="1.25.40.10">
    <property type="entry name" value="Tetratricopeptide repeat domain"/>
    <property type="match status" value="3"/>
</dbReference>
<dbReference type="SUPFAM" id="SSF46894">
    <property type="entry name" value="C-terminal effector domain of the bipartite response regulators"/>
    <property type="match status" value="1"/>
</dbReference>
<dbReference type="Pfam" id="PF13424">
    <property type="entry name" value="TPR_12"/>
    <property type="match status" value="2"/>
</dbReference>
<dbReference type="GO" id="GO:0000160">
    <property type="term" value="P:phosphorelay signal transduction system"/>
    <property type="evidence" value="ECO:0007669"/>
    <property type="project" value="InterPro"/>
</dbReference>
<name>A0A1H0VBI8_9PSEU</name>
<sequence length="1006" mass="108214">MTQQGDGGLPDLRVLGPVEIVGPDGPAALVGARQRAVIAALALHPGTMLPFSRLVDAVWGEDPPRTAVKTLHSHVARIRQALTAGGLPQLVLTREPGYVLAAPRHAVDAHQFIAGVERGRALRAGGALDEAAVQLRAAVALWRGDALADAPVEGWAAGEVDRLHELRLSAFEELYDIEVRIGRHHEVMGAVSGLLAEHPSRERLTGIHMLALYRAGRQTDALDAYQRLRHRLADDLGVDPGPELSGLHLAILRRDPALDSPAPKPIPAAVVPAQLPARVGHFTGRDEELQALEAVSAADDDLPVVVVCGPAGMGKTSLAVQWAHTATSRFPDGQLFLDLRGHDPKSALSAEDALTHVLRGLDVPDDRMPSSPAEQAALYRTLLHGKRFLVVLDNACRADDVLPLVPGGRNLLVVTSRNSLAALSTRHAMRVIAVDALGHDAAVALLGSVLGADRVAREPGPAARLARLCGGMPLALRIAAARLIGHPKRPIAEFAAELNSAGRLDNLAVEGDTRTVRTVLASAYSPLSEEPARLFRRLGLHPGPTFSTHLGAAVCGVARSVGGQAIDELSTAHLVTAVAADRYRFHDLTRVFARQCATADEPDDVGERLLDWYLLVAHQANQLINPARDVVTPSIRYPDAVVPFGDDQRAAIAFLDAERDNFLPVVQHARETGRPRQAWELTYLLTSFYEATGHWHERIELCRQGAAAACDLGDPLAEGEMLRALGVAFYMSRRLDDALETNMRALAVVERGGDLAGQGHVYNNIGNAYAELRRFDEAVAALRLAVSRCADAGNRLGRALSLRNLGRTYIRMGQADLSVEPLNDALAQLRDLGNRRLEAGTLDTLGEAYLQRGQHDRAITEFTAALAISREIGDRWLEWEILHDLGVAHLDRGAVAAALAALEAALAITREVGGRHGEAMALDSVGRAYLHAGDLERADQHLTLAVAARARVPDVFAEAHLHRDLGDLAARRADSAAATRHWDRAMRLYQQANATAEAAELATRRT</sequence>
<dbReference type="InterPro" id="IPR005158">
    <property type="entry name" value="BTAD"/>
</dbReference>
<dbReference type="PROSITE" id="PS50005">
    <property type="entry name" value="TPR"/>
    <property type="match status" value="1"/>
</dbReference>
<evidence type="ECO:0000256" key="5">
    <source>
        <dbReference type="PROSITE-ProRule" id="PRU00339"/>
    </source>
</evidence>
<dbReference type="InterPro" id="IPR001867">
    <property type="entry name" value="OmpR/PhoB-type_DNA-bd"/>
</dbReference>
<keyword evidence="5" id="KW-0802">TPR repeat</keyword>
<dbReference type="GO" id="GO:0043531">
    <property type="term" value="F:ADP binding"/>
    <property type="evidence" value="ECO:0007669"/>
    <property type="project" value="InterPro"/>
</dbReference>
<evidence type="ECO:0000313" key="8">
    <source>
        <dbReference type="EMBL" id="SDP75605.1"/>
    </source>
</evidence>
<dbReference type="InterPro" id="IPR027417">
    <property type="entry name" value="P-loop_NTPase"/>
</dbReference>
<dbReference type="PROSITE" id="PS51755">
    <property type="entry name" value="OMPR_PHOB"/>
    <property type="match status" value="1"/>
</dbReference>
<dbReference type="InterPro" id="IPR036388">
    <property type="entry name" value="WH-like_DNA-bd_sf"/>
</dbReference>
<feature type="domain" description="OmpR/PhoB-type" evidence="7">
    <location>
        <begin position="1"/>
        <end position="102"/>
    </location>
</feature>
<dbReference type="PANTHER" id="PTHR35807:SF1">
    <property type="entry name" value="TRANSCRIPTIONAL REGULATOR REDD"/>
    <property type="match status" value="1"/>
</dbReference>
<dbReference type="InterPro" id="IPR011990">
    <property type="entry name" value="TPR-like_helical_dom_sf"/>
</dbReference>
<dbReference type="GO" id="GO:0006355">
    <property type="term" value="P:regulation of DNA-templated transcription"/>
    <property type="evidence" value="ECO:0007669"/>
    <property type="project" value="InterPro"/>
</dbReference>
<dbReference type="AlphaFoldDB" id="A0A1H0VBI8"/>
<comment type="similarity">
    <text evidence="1">Belongs to the AfsR/DnrI/RedD regulatory family.</text>
</comment>
<keyword evidence="4" id="KW-0804">Transcription</keyword>
<dbReference type="SMART" id="SM01043">
    <property type="entry name" value="BTAD"/>
    <property type="match status" value="1"/>
</dbReference>
<dbReference type="PANTHER" id="PTHR35807">
    <property type="entry name" value="TRANSCRIPTIONAL REGULATOR REDD-RELATED"/>
    <property type="match status" value="1"/>
</dbReference>
<feature type="DNA-binding region" description="OmpR/PhoB-type" evidence="6">
    <location>
        <begin position="1"/>
        <end position="102"/>
    </location>
</feature>
<dbReference type="InterPro" id="IPR002182">
    <property type="entry name" value="NB-ARC"/>
</dbReference>
<dbReference type="Pfam" id="PF03704">
    <property type="entry name" value="BTAD"/>
    <property type="match status" value="1"/>
</dbReference>
<dbReference type="InterPro" id="IPR051677">
    <property type="entry name" value="AfsR-DnrI-RedD_regulator"/>
</dbReference>
<keyword evidence="2" id="KW-0805">Transcription regulation</keyword>
<dbReference type="OrthoDB" id="7628974at2"/>
<dbReference type="GO" id="GO:0003677">
    <property type="term" value="F:DNA binding"/>
    <property type="evidence" value="ECO:0007669"/>
    <property type="project" value="UniProtKB-UniRule"/>
</dbReference>
<organism evidence="8 9">
    <name type="scientific">Actinokineospora alba</name>
    <dbReference type="NCBI Taxonomy" id="504798"/>
    <lineage>
        <taxon>Bacteria</taxon>
        <taxon>Bacillati</taxon>
        <taxon>Actinomycetota</taxon>
        <taxon>Actinomycetes</taxon>
        <taxon>Pseudonocardiales</taxon>
        <taxon>Pseudonocardiaceae</taxon>
        <taxon>Actinokineospora</taxon>
    </lineage>
</organism>
<dbReference type="InterPro" id="IPR016032">
    <property type="entry name" value="Sig_transdc_resp-reg_C-effctor"/>
</dbReference>
<dbReference type="CDD" id="cd15831">
    <property type="entry name" value="BTAD"/>
    <property type="match status" value="1"/>
</dbReference>
<gene>
    <name evidence="8" type="ORF">SAMN05192558_113150</name>
</gene>
<dbReference type="Pfam" id="PF00931">
    <property type="entry name" value="NB-ARC"/>
    <property type="match status" value="1"/>
</dbReference>
<dbReference type="SUPFAM" id="SSF48452">
    <property type="entry name" value="TPR-like"/>
    <property type="match status" value="2"/>
</dbReference>